<evidence type="ECO:0000256" key="3">
    <source>
        <dbReference type="ARBA" id="ARBA00023002"/>
    </source>
</evidence>
<dbReference type="RefSeq" id="XP_040726114.1">
    <property type="nucleotide sequence ID" value="XM_040866827.1"/>
</dbReference>
<dbReference type="PANTHER" id="PTHR43150:SF2">
    <property type="entry name" value="HYPERKINETIC, ISOFORM M"/>
    <property type="match status" value="1"/>
</dbReference>
<protein>
    <submittedName>
        <fullName evidence="5">Putative voltage-gated potassium channel subunit beta</fullName>
    </submittedName>
</protein>
<accession>A0A1Y2FIQ5</accession>
<evidence type="ECO:0000256" key="1">
    <source>
        <dbReference type="ARBA" id="ARBA00006515"/>
    </source>
</evidence>
<proteinExistence type="inferred from homology"/>
<dbReference type="InterPro" id="IPR023210">
    <property type="entry name" value="NADP_OxRdtase_dom"/>
</dbReference>
<dbReference type="GeneID" id="63783426"/>
<dbReference type="STRING" id="56484.A0A1Y2FIQ5"/>
<keyword evidence="3" id="KW-0560">Oxidoreductase</keyword>
<dbReference type="SUPFAM" id="SSF51430">
    <property type="entry name" value="NAD(P)-linked oxidoreductase"/>
    <property type="match status" value="1"/>
</dbReference>
<evidence type="ECO:0000313" key="5">
    <source>
        <dbReference type="EMBL" id="ORY83819.1"/>
    </source>
</evidence>
<sequence length="364" mass="41045">MSSSTKRFDPKNMLFRFLGDTGLKVSVLSLGGWLTYGSDDGVAEVEQTRKCLEEAWSHGINFFDTAEIYAEGQSEVIMGRALKEANFHRTDYVLSTKLHFGTTNQFPNNHGLSRKHIIEGMTGSLERLGLDYVDVVFCHRADFWCTPMEETVRAMNYLIEQGKTFYWGTSEWSAFEIEHAQHVATRLGLIGPIAEQCQHSMMVRDRPEAEYAPLYKLYKYGTTVWSPLFQGILTGKYNDGIPADSRYGKISKSSADKFEKEETKAQIEKVRKLTPIAEKLGGTMGNLALAWLIKNPNMSTAILGATKPEQITENVKALEMLPKLTQEIMDEVEAILDNAPKMPSTMPASRDKMTMNETLEKLKL</sequence>
<name>A0A1Y2FIQ5_PROLT</name>
<dbReference type="Pfam" id="PF00248">
    <property type="entry name" value="Aldo_ket_red"/>
    <property type="match status" value="1"/>
</dbReference>
<evidence type="ECO:0000256" key="2">
    <source>
        <dbReference type="ARBA" id="ARBA00022857"/>
    </source>
</evidence>
<dbReference type="OrthoDB" id="1720422at2759"/>
<organism evidence="5 6">
    <name type="scientific">Protomyces lactucae-debilis</name>
    <dbReference type="NCBI Taxonomy" id="2754530"/>
    <lineage>
        <taxon>Eukaryota</taxon>
        <taxon>Fungi</taxon>
        <taxon>Dikarya</taxon>
        <taxon>Ascomycota</taxon>
        <taxon>Taphrinomycotina</taxon>
        <taxon>Taphrinomycetes</taxon>
        <taxon>Taphrinales</taxon>
        <taxon>Protomycetaceae</taxon>
        <taxon>Protomyces</taxon>
    </lineage>
</organism>
<keyword evidence="5" id="KW-0406">Ion transport</keyword>
<keyword evidence="6" id="KW-1185">Reference proteome</keyword>
<evidence type="ECO:0000259" key="4">
    <source>
        <dbReference type="Pfam" id="PF00248"/>
    </source>
</evidence>
<keyword evidence="5" id="KW-0813">Transport</keyword>
<gene>
    <name evidence="5" type="ORF">BCR37DRAFT_280766</name>
</gene>
<feature type="domain" description="NADP-dependent oxidoreductase" evidence="4">
    <location>
        <begin position="28"/>
        <end position="336"/>
    </location>
</feature>
<dbReference type="GO" id="GO:0034220">
    <property type="term" value="P:monoatomic ion transmembrane transport"/>
    <property type="evidence" value="ECO:0007669"/>
    <property type="project" value="UniProtKB-KW"/>
</dbReference>
<reference evidence="5 6" key="1">
    <citation type="submission" date="2016-07" db="EMBL/GenBank/DDBJ databases">
        <title>Pervasive Adenine N6-methylation of Active Genes in Fungi.</title>
        <authorList>
            <consortium name="DOE Joint Genome Institute"/>
            <person name="Mondo S.J."/>
            <person name="Dannebaum R.O."/>
            <person name="Kuo R.C."/>
            <person name="Labutti K."/>
            <person name="Haridas S."/>
            <person name="Kuo A."/>
            <person name="Salamov A."/>
            <person name="Ahrendt S.R."/>
            <person name="Lipzen A."/>
            <person name="Sullivan W."/>
            <person name="Andreopoulos W.B."/>
            <person name="Clum A."/>
            <person name="Lindquist E."/>
            <person name="Daum C."/>
            <person name="Ramamoorthy G.K."/>
            <person name="Gryganskyi A."/>
            <person name="Culley D."/>
            <person name="Magnuson J.K."/>
            <person name="James T.Y."/>
            <person name="O'Malley M.A."/>
            <person name="Stajich J.E."/>
            <person name="Spatafora J.W."/>
            <person name="Visel A."/>
            <person name="Grigoriev I.V."/>
        </authorList>
    </citation>
    <scope>NUCLEOTIDE SEQUENCE [LARGE SCALE GENOMIC DNA]</scope>
    <source>
        <strain evidence="5 6">12-1054</strain>
    </source>
</reference>
<evidence type="ECO:0000313" key="6">
    <source>
        <dbReference type="Proteomes" id="UP000193685"/>
    </source>
</evidence>
<dbReference type="Proteomes" id="UP000193685">
    <property type="component" value="Unassembled WGS sequence"/>
</dbReference>
<dbReference type="AlphaFoldDB" id="A0A1Y2FIQ5"/>
<comment type="caution">
    <text evidence="5">The sequence shown here is derived from an EMBL/GenBank/DDBJ whole genome shotgun (WGS) entry which is preliminary data.</text>
</comment>
<comment type="similarity">
    <text evidence="1">Belongs to the shaker potassium channel beta subunit family.</text>
</comment>
<dbReference type="Gene3D" id="3.20.20.100">
    <property type="entry name" value="NADP-dependent oxidoreductase domain"/>
    <property type="match status" value="1"/>
</dbReference>
<dbReference type="GO" id="GO:0016491">
    <property type="term" value="F:oxidoreductase activity"/>
    <property type="evidence" value="ECO:0007669"/>
    <property type="project" value="UniProtKB-KW"/>
</dbReference>
<keyword evidence="2" id="KW-0521">NADP</keyword>
<dbReference type="InterPro" id="IPR005399">
    <property type="entry name" value="K_chnl_volt-dep_bsu_KCNAB-rel"/>
</dbReference>
<dbReference type="OMA" id="VPLFIHQ"/>
<dbReference type="PANTHER" id="PTHR43150">
    <property type="entry name" value="HYPERKINETIC, ISOFORM M"/>
    <property type="match status" value="1"/>
</dbReference>
<dbReference type="InterPro" id="IPR036812">
    <property type="entry name" value="NAD(P)_OxRdtase_dom_sf"/>
</dbReference>
<keyword evidence="5" id="KW-0407">Ion channel</keyword>
<dbReference type="PRINTS" id="PR01577">
    <property type="entry name" value="KCNABCHANNEL"/>
</dbReference>
<dbReference type="EMBL" id="MCFI01000007">
    <property type="protein sequence ID" value="ORY83819.1"/>
    <property type="molecule type" value="Genomic_DNA"/>
</dbReference>